<dbReference type="SMART" id="SM00186">
    <property type="entry name" value="FBG"/>
    <property type="match status" value="1"/>
</dbReference>
<protein>
    <recommendedName>
        <fullName evidence="3">Fibrinogen C-terminal domain-containing protein</fullName>
    </recommendedName>
</protein>
<accession>A0AA89BWZ8</accession>
<dbReference type="EMBL" id="VSWD01000007">
    <property type="protein sequence ID" value="KAK3097514.1"/>
    <property type="molecule type" value="Genomic_DNA"/>
</dbReference>
<evidence type="ECO:0000256" key="1">
    <source>
        <dbReference type="ARBA" id="ARBA00023157"/>
    </source>
</evidence>
<feature type="signal peptide" evidence="2">
    <location>
        <begin position="1"/>
        <end position="19"/>
    </location>
</feature>
<comment type="caution">
    <text evidence="4">The sequence shown here is derived from an EMBL/GenBank/DDBJ whole genome shotgun (WGS) entry which is preliminary data.</text>
</comment>
<feature type="domain" description="Fibrinogen C-terminal" evidence="3">
    <location>
        <begin position="37"/>
        <end position="257"/>
    </location>
</feature>
<dbReference type="NCBIfam" id="NF040941">
    <property type="entry name" value="GGGWT_bact"/>
    <property type="match status" value="1"/>
</dbReference>
<proteinExistence type="predicted"/>
<dbReference type="Pfam" id="PF00147">
    <property type="entry name" value="Fibrinogen_C"/>
    <property type="match status" value="1"/>
</dbReference>
<organism evidence="4 5">
    <name type="scientific">Pinctada imbricata</name>
    <name type="common">Atlantic pearl-oyster</name>
    <name type="synonym">Pinctada martensii</name>
    <dbReference type="NCBI Taxonomy" id="66713"/>
    <lineage>
        <taxon>Eukaryota</taxon>
        <taxon>Metazoa</taxon>
        <taxon>Spiralia</taxon>
        <taxon>Lophotrochozoa</taxon>
        <taxon>Mollusca</taxon>
        <taxon>Bivalvia</taxon>
        <taxon>Autobranchia</taxon>
        <taxon>Pteriomorphia</taxon>
        <taxon>Pterioida</taxon>
        <taxon>Pterioidea</taxon>
        <taxon>Pteriidae</taxon>
        <taxon>Pinctada</taxon>
    </lineage>
</organism>
<dbReference type="FunFam" id="3.90.215.10:FF:000001">
    <property type="entry name" value="Tenascin isoform 1"/>
    <property type="match status" value="1"/>
</dbReference>
<evidence type="ECO:0000313" key="5">
    <source>
        <dbReference type="Proteomes" id="UP001186944"/>
    </source>
</evidence>
<dbReference type="PROSITE" id="PS51406">
    <property type="entry name" value="FIBRINOGEN_C_2"/>
    <property type="match status" value="1"/>
</dbReference>
<sequence length="257" mass="29563">MFLVCILYILLLDCDFSHALLIKDICHTWFSERLSIYVLYTVLNDCKDIIDESPGSTSGIYDIRLPNSTDTIAVKCDMETDSGGWTVFHRRFDGSVDFYRNWKEFKNGFGNLSGEFWLGNEVIHRLTSYQPYTLRVELEDWENNTVYESYSNFIIDGEDNVYTLHVSGYSGTAGDVLKGHDGCGFSASDFDNDNLQIDCANYYKGGWWYNGCFNTNLNGPYVQSHGKMSRNDAAFSSYIWKSRKYSLKGARMMIRQK</sequence>
<gene>
    <name evidence="4" type="ORF">FSP39_010359</name>
</gene>
<evidence type="ECO:0000313" key="4">
    <source>
        <dbReference type="EMBL" id="KAK3097514.1"/>
    </source>
</evidence>
<dbReference type="InterPro" id="IPR014716">
    <property type="entry name" value="Fibrinogen_a/b/g_C_1"/>
</dbReference>
<dbReference type="Proteomes" id="UP001186944">
    <property type="component" value="Unassembled WGS sequence"/>
</dbReference>
<dbReference type="Gene3D" id="3.90.215.10">
    <property type="entry name" value="Gamma Fibrinogen, chain A, domain 1"/>
    <property type="match status" value="1"/>
</dbReference>
<dbReference type="InterPro" id="IPR036056">
    <property type="entry name" value="Fibrinogen-like_C"/>
</dbReference>
<keyword evidence="5" id="KW-1185">Reference proteome</keyword>
<dbReference type="InterPro" id="IPR002181">
    <property type="entry name" value="Fibrinogen_a/b/g_C_dom"/>
</dbReference>
<keyword evidence="1" id="KW-1015">Disulfide bond</keyword>
<dbReference type="PANTHER" id="PTHR19143">
    <property type="entry name" value="FIBRINOGEN/TENASCIN/ANGIOPOEITIN"/>
    <property type="match status" value="1"/>
</dbReference>
<dbReference type="AlphaFoldDB" id="A0AA89BWZ8"/>
<name>A0AA89BWZ8_PINIB</name>
<dbReference type="GO" id="GO:0005615">
    <property type="term" value="C:extracellular space"/>
    <property type="evidence" value="ECO:0007669"/>
    <property type="project" value="TreeGrafter"/>
</dbReference>
<keyword evidence="2" id="KW-0732">Signal</keyword>
<dbReference type="SUPFAM" id="SSF56496">
    <property type="entry name" value="Fibrinogen C-terminal domain-like"/>
    <property type="match status" value="1"/>
</dbReference>
<feature type="chain" id="PRO_5041729337" description="Fibrinogen C-terminal domain-containing protein" evidence="2">
    <location>
        <begin position="20"/>
        <end position="257"/>
    </location>
</feature>
<dbReference type="CDD" id="cd00087">
    <property type="entry name" value="FReD"/>
    <property type="match status" value="1"/>
</dbReference>
<reference evidence="4" key="1">
    <citation type="submission" date="2019-08" db="EMBL/GenBank/DDBJ databases">
        <title>The improved chromosome-level genome for the pearl oyster Pinctada fucata martensii using PacBio sequencing and Hi-C.</title>
        <authorList>
            <person name="Zheng Z."/>
        </authorList>
    </citation>
    <scope>NUCLEOTIDE SEQUENCE</scope>
    <source>
        <strain evidence="4">ZZ-2019</strain>
        <tissue evidence="4">Adductor muscle</tissue>
    </source>
</reference>
<evidence type="ECO:0000256" key="2">
    <source>
        <dbReference type="SAM" id="SignalP"/>
    </source>
</evidence>
<dbReference type="InterPro" id="IPR050373">
    <property type="entry name" value="Fibrinogen_C-term_domain"/>
</dbReference>
<evidence type="ECO:0000259" key="3">
    <source>
        <dbReference type="PROSITE" id="PS51406"/>
    </source>
</evidence>